<dbReference type="InterPro" id="IPR011527">
    <property type="entry name" value="ABC1_TM_dom"/>
</dbReference>
<dbReference type="InterPro" id="IPR044746">
    <property type="entry name" value="ABCC_6TM_D1"/>
</dbReference>
<dbReference type="CDD" id="cd03244">
    <property type="entry name" value="ABCC_MRP_domain2"/>
    <property type="match status" value="1"/>
</dbReference>
<keyword evidence="4" id="KW-0677">Repeat</keyword>
<dbReference type="PROSITE" id="PS00211">
    <property type="entry name" value="ABC_TRANSPORTER_1"/>
    <property type="match status" value="1"/>
</dbReference>
<feature type="region of interest" description="Disordered" evidence="9">
    <location>
        <begin position="371"/>
        <end position="485"/>
    </location>
</feature>
<dbReference type="InterPro" id="IPR003593">
    <property type="entry name" value="AAA+_ATPase"/>
</dbReference>
<dbReference type="InterPro" id="IPR017871">
    <property type="entry name" value="ABC_transporter-like_CS"/>
</dbReference>
<dbReference type="KEGG" id="bbes:BESB_043430"/>
<sequence length="2043" mass="220999">MRNARGLGSNPPFQPAPRATASPVMSASALHASSDGVVGSHTLCPLPRSGRLLAILSSRDRFRYLQSPSRSTQPSSQEASPLCFPRILFFFLCFSSLSLLSCRFSSVSAAATVQQPPPRASLPDLMLPSANGGGAARREGALELLSGSPSSPSSPAVQDAQVAAALGETSSFPLCPSLPPPYVVWNSALRDFNACFAHVALPLFAFLPLLLSLRLFWAPSASSRPRALSRLDRLRVGLLVALVVLLLLPPLLLNLLLPFALSLAGLSPRSVLPAAFLPLAVDVAFLCVAQALFFLFFLARLVAEAHRRRAESRLLRLALGVANLSQLVLLQSDARAWLRGDAWCGAVEALHQASGAALLALLSWLYCGRSRPTDRSRGRVQPSARRAARGSSALREMPREPRPRLRRRSDDERALALLDPLEEDSCSETDKDFSDDDGASEASKGISDEEKSRCEGRGRRRAGPRGYADADIEEGEEEERDGEARKHLAPEFHASVWQKLTFAWLSPLVSKGRTQSLTQRDLYRLPPSMQAKAQADTLEEAWRAEEEASRPLFPVPGFSVPQPPPSSSWSVARFPLRFRSDFRTPSLFRVLLKCYGHRLILPACLKFVVDLLGFVGPVMLHRIISFLGSDTAAADAEATLWDGVFYAGILLCSSVVQSFLLHQYFHLQLVLGMQMRVAVASLIFRKALRLMPGAKPRAAAACASSEAASSSSSPSSSSSSSASTGNVVNLMSVDAQRLQDRMLYIHILWSGPLQICIALLLLFRHVGVAALGGVVVMLVGGPITGLVARRIKRLQSELMSLRDERGKLTGEFLAAMKVVKLYAWETSFAARIAQLRTVELAGLWAYQVAGMAMRLQWLSMPLAVSSTTFGLYVWRHGELDPATAFTALALFNALGFPMQMLPATINNAAETATALQRIQRFLDLPERAPQAPPLALAVAGRDLLDFGDAHDAASVTAKRPAPASLPPSLPTDMFAVEVSSCDVCWPSGERLFADLKLQCRAGSLTAVVGPTGSGKTGLLATLLGDTLVAAPASSALLAASPTRPPAAAGLSAADAFSSSAFALLPPHASAPRVSVVGRVAYVAQEPWIQNATLRDNIVFGYPFLPAWYKRVLAACSLLPDLALLPAGDQTEIGEKGINLSGGQKQRVALARAVYVQADVYLLDDCLSAVDAHVAAHIFEKCIRGLLRNRTVVLVTHKLTTTLPHAQQILFLKDKRICFDGAYKDLQQLADFQVFSLQAEREEAAERQRETEETKGVFSSLASPEEMHRRRDSVSSRVSREDLPKSGERGGAGDAEAEPRQEVNASRGSVAVRVERASAAQADSIRRQGALIEEENLRHGDVGAAVYLEYLRGAGGFSVGVLVSACLALSNAVLVLANLWLSHWSDASQNARKSRFFGALEAEVSLSAGTGFAVYVALVLLNLAVAVLGYFCVIRGAQAAARYFHDRLLSAVTDAEMSFFESTPLGRLLNRFTKDLNTVDETLPETFTSYLNLIFRAIATFTAIAFVFPVFLLFLLPLLAFYRSVQNYYIPTSRQLQRLQALLRSPIFQDFSETLEGVTTIRAFRQQARFQTQNEAKMNAELEACYLYVASNRWLALRLEFVGTMVVTFTAFCAALAKQSSAARGLSSGLSAGLSAGVSAGLGGLAVSYALNITQQLNWLVRCASDTESNILSVERIKDYADEIPAEALEPRGSQAVPAARGGALSRSGRDGLVAFLGSARTQANAESLAEWPTEGRVELRGLGARYRRDSRLVIRGVTAEFRPGEKIGLAGRTGAGKSTLLLTLLRLVEPAEGAVLVDGVDCQEVALRLLRSKFSIIPQDPILFSGTVRFNVDALGHASDEEIWRAIERAHLAPHVLSLADACGPHEGSPRAAASPPASDSTDASSPLAAAAPEEAVDGLDACAQLREEKDRALWRRRRAALDAAVEQNGKNFSMGQRQLLCLARALLRKSKILLLDEATSVVDPRTDSLIQATIRRDFADSTLITVAHRLETIMDYDRILVMADGEVREFDTPQTLYRDPRSLFRSFCLQAGVAPVALPNGV</sequence>
<dbReference type="EMBL" id="NWUJ01000003">
    <property type="protein sequence ID" value="PFH36151.1"/>
    <property type="molecule type" value="Genomic_DNA"/>
</dbReference>
<feature type="compositionally biased region" description="Acidic residues" evidence="9">
    <location>
        <begin position="470"/>
        <end position="481"/>
    </location>
</feature>
<evidence type="ECO:0000256" key="8">
    <source>
        <dbReference type="ARBA" id="ARBA00023136"/>
    </source>
</evidence>
<dbReference type="Proteomes" id="UP000224006">
    <property type="component" value="Chromosome III"/>
</dbReference>
<evidence type="ECO:0000313" key="14">
    <source>
        <dbReference type="Proteomes" id="UP000224006"/>
    </source>
</evidence>
<proteinExistence type="predicted"/>
<feature type="transmembrane region" description="Helical" evidence="10">
    <location>
        <begin position="769"/>
        <end position="788"/>
    </location>
</feature>
<feature type="compositionally biased region" description="Low complexity" evidence="9">
    <location>
        <begin position="1870"/>
        <end position="1891"/>
    </location>
</feature>
<feature type="transmembrane region" description="Helical" evidence="10">
    <location>
        <begin position="743"/>
        <end position="763"/>
    </location>
</feature>
<dbReference type="PROSITE" id="PS50893">
    <property type="entry name" value="ABC_TRANSPORTER_2"/>
    <property type="match status" value="2"/>
</dbReference>
<feature type="region of interest" description="Disordered" evidence="9">
    <location>
        <begin position="1866"/>
        <end position="1891"/>
    </location>
</feature>
<name>A0A2A9MIS2_BESBE</name>
<feature type="region of interest" description="Disordered" evidence="9">
    <location>
        <begin position="1"/>
        <end position="20"/>
    </location>
</feature>
<keyword evidence="5" id="KW-0547">Nucleotide-binding</keyword>
<dbReference type="CDD" id="cd18603">
    <property type="entry name" value="ABC_6TM_MRP1_2_3_6_D2_like"/>
    <property type="match status" value="1"/>
</dbReference>
<feature type="transmembrane region" description="Helical" evidence="10">
    <location>
        <begin position="1628"/>
        <end position="1650"/>
    </location>
</feature>
<dbReference type="PANTHER" id="PTHR24223">
    <property type="entry name" value="ATP-BINDING CASSETTE SUB-FAMILY C"/>
    <property type="match status" value="1"/>
</dbReference>
<dbReference type="GO" id="GO:0005774">
    <property type="term" value="C:vacuolar membrane"/>
    <property type="evidence" value="ECO:0007669"/>
    <property type="project" value="UniProtKB-SubCell"/>
</dbReference>
<dbReference type="InterPro" id="IPR027417">
    <property type="entry name" value="P-loop_NTPase"/>
</dbReference>
<dbReference type="SUPFAM" id="SSF90123">
    <property type="entry name" value="ABC transporter transmembrane region"/>
    <property type="match status" value="2"/>
</dbReference>
<dbReference type="STRING" id="94643.A0A2A9MIS2"/>
<dbReference type="SUPFAM" id="SSF52540">
    <property type="entry name" value="P-loop containing nucleoside triphosphate hydrolases"/>
    <property type="match status" value="2"/>
</dbReference>
<dbReference type="CDD" id="cd03250">
    <property type="entry name" value="ABCC_MRP_domain1"/>
    <property type="match status" value="1"/>
</dbReference>
<evidence type="ECO:0000256" key="4">
    <source>
        <dbReference type="ARBA" id="ARBA00022737"/>
    </source>
</evidence>
<dbReference type="OrthoDB" id="6500128at2759"/>
<feature type="domain" description="ABC transmembrane type-1" evidence="12">
    <location>
        <begin position="1360"/>
        <end position="1668"/>
    </location>
</feature>
<feature type="compositionally biased region" description="Acidic residues" evidence="9">
    <location>
        <begin position="420"/>
        <end position="439"/>
    </location>
</feature>
<evidence type="ECO:0000256" key="9">
    <source>
        <dbReference type="SAM" id="MobiDB-lite"/>
    </source>
</evidence>
<dbReference type="Pfam" id="PF00005">
    <property type="entry name" value="ABC_tran"/>
    <property type="match status" value="2"/>
</dbReference>
<dbReference type="InterPro" id="IPR036640">
    <property type="entry name" value="ABC1_TM_sf"/>
</dbReference>
<feature type="transmembrane region" description="Helical" evidence="10">
    <location>
        <begin position="599"/>
        <end position="624"/>
    </location>
</feature>
<dbReference type="GO" id="GO:0005524">
    <property type="term" value="F:ATP binding"/>
    <property type="evidence" value="ECO:0007669"/>
    <property type="project" value="UniProtKB-KW"/>
</dbReference>
<feature type="domain" description="ABC transmembrane type-1" evidence="12">
    <location>
        <begin position="603"/>
        <end position="910"/>
    </location>
</feature>
<dbReference type="PROSITE" id="PS50929">
    <property type="entry name" value="ABC_TM1F"/>
    <property type="match status" value="2"/>
</dbReference>
<feature type="transmembrane region" description="Helical" evidence="10">
    <location>
        <begin position="1595"/>
        <end position="1616"/>
    </location>
</feature>
<dbReference type="CDD" id="cd18579">
    <property type="entry name" value="ABC_6TM_ABCC_D1"/>
    <property type="match status" value="1"/>
</dbReference>
<evidence type="ECO:0000256" key="3">
    <source>
        <dbReference type="ARBA" id="ARBA00022692"/>
    </source>
</evidence>
<dbReference type="InterPro" id="IPR003439">
    <property type="entry name" value="ABC_transporter-like_ATP-bd"/>
</dbReference>
<dbReference type="InterPro" id="IPR050173">
    <property type="entry name" value="ABC_transporter_C-like"/>
</dbReference>
<protein>
    <recommendedName>
        <fullName evidence="15">ABC transporter transmembrane region domain-containing protein</fullName>
    </recommendedName>
</protein>
<feature type="transmembrane region" description="Helical" evidence="10">
    <location>
        <begin position="1411"/>
        <end position="1432"/>
    </location>
</feature>
<comment type="caution">
    <text evidence="13">The sequence shown here is derived from an EMBL/GenBank/DDBJ whole genome shotgun (WGS) entry which is preliminary data.</text>
</comment>
<reference evidence="13 14" key="1">
    <citation type="submission" date="2017-09" db="EMBL/GenBank/DDBJ databases">
        <title>Genome sequencing of Besnoitia besnoiti strain Bb-Ger1.</title>
        <authorList>
            <person name="Schares G."/>
            <person name="Venepally P."/>
            <person name="Lorenzi H.A."/>
        </authorList>
    </citation>
    <scope>NUCLEOTIDE SEQUENCE [LARGE SCALE GENOMIC DNA]</scope>
    <source>
        <strain evidence="13 14">Bb-Ger1</strain>
    </source>
</reference>
<feature type="transmembrane region" description="Helical" evidence="10">
    <location>
        <begin position="1356"/>
        <end position="1380"/>
    </location>
</feature>
<dbReference type="GeneID" id="40309273"/>
<dbReference type="FunFam" id="3.40.50.300:FF:000997">
    <property type="entry name" value="Multidrug resistance-associated protein 1"/>
    <property type="match status" value="1"/>
</dbReference>
<feature type="compositionally biased region" description="Basic and acidic residues" evidence="9">
    <location>
        <begin position="1264"/>
        <end position="1287"/>
    </location>
</feature>
<keyword evidence="14" id="KW-1185">Reference proteome</keyword>
<evidence type="ECO:0000256" key="10">
    <source>
        <dbReference type="SAM" id="Phobius"/>
    </source>
</evidence>
<keyword evidence="3 10" id="KW-0812">Transmembrane</keyword>
<evidence type="ECO:0000256" key="2">
    <source>
        <dbReference type="ARBA" id="ARBA00022448"/>
    </source>
</evidence>
<feature type="transmembrane region" description="Helical" evidence="10">
    <location>
        <begin position="283"/>
        <end position="302"/>
    </location>
</feature>
<evidence type="ECO:0000313" key="13">
    <source>
        <dbReference type="EMBL" id="PFH36151.1"/>
    </source>
</evidence>
<feature type="transmembrane region" description="Helical" evidence="10">
    <location>
        <begin position="644"/>
        <end position="665"/>
    </location>
</feature>
<evidence type="ECO:0000256" key="7">
    <source>
        <dbReference type="ARBA" id="ARBA00022989"/>
    </source>
</evidence>
<keyword evidence="7 10" id="KW-1133">Transmembrane helix</keyword>
<dbReference type="SMART" id="SM00382">
    <property type="entry name" value="AAA"/>
    <property type="match status" value="2"/>
</dbReference>
<keyword evidence="6" id="KW-0067">ATP-binding</keyword>
<evidence type="ECO:0000256" key="6">
    <source>
        <dbReference type="ARBA" id="ARBA00022840"/>
    </source>
</evidence>
<evidence type="ECO:0000256" key="5">
    <source>
        <dbReference type="ARBA" id="ARBA00022741"/>
    </source>
</evidence>
<feature type="domain" description="ABC transporter" evidence="11">
    <location>
        <begin position="976"/>
        <end position="1238"/>
    </location>
</feature>
<dbReference type="PANTHER" id="PTHR24223:SF443">
    <property type="entry name" value="MULTIDRUG-RESISTANCE LIKE PROTEIN 1, ISOFORM I"/>
    <property type="match status" value="1"/>
</dbReference>
<feature type="domain" description="ABC transporter" evidence="11">
    <location>
        <begin position="1737"/>
        <end position="2030"/>
    </location>
</feature>
<keyword evidence="2" id="KW-0813">Transport</keyword>
<dbReference type="RefSeq" id="XP_029220160.1">
    <property type="nucleotide sequence ID" value="XM_029362794.1"/>
</dbReference>
<feature type="compositionally biased region" description="Low complexity" evidence="9">
    <location>
        <begin position="383"/>
        <end position="395"/>
    </location>
</feature>
<dbReference type="GO" id="GO:0016887">
    <property type="term" value="F:ATP hydrolysis activity"/>
    <property type="evidence" value="ECO:0007669"/>
    <property type="project" value="InterPro"/>
</dbReference>
<feature type="compositionally biased region" description="Basic and acidic residues" evidence="9">
    <location>
        <begin position="396"/>
        <end position="414"/>
    </location>
</feature>
<dbReference type="GO" id="GO:0140359">
    <property type="term" value="F:ABC-type transporter activity"/>
    <property type="evidence" value="ECO:0007669"/>
    <property type="project" value="InterPro"/>
</dbReference>
<feature type="transmembrane region" description="Helical" evidence="10">
    <location>
        <begin position="1492"/>
        <end position="1521"/>
    </location>
</feature>
<dbReference type="Gene3D" id="1.20.1560.10">
    <property type="entry name" value="ABC transporter type 1, transmembrane domain"/>
    <property type="match status" value="2"/>
</dbReference>
<organism evidence="13 14">
    <name type="scientific">Besnoitia besnoiti</name>
    <name type="common">Apicomplexan protozoan</name>
    <dbReference type="NCBI Taxonomy" id="94643"/>
    <lineage>
        <taxon>Eukaryota</taxon>
        <taxon>Sar</taxon>
        <taxon>Alveolata</taxon>
        <taxon>Apicomplexa</taxon>
        <taxon>Conoidasida</taxon>
        <taxon>Coccidia</taxon>
        <taxon>Eucoccidiorida</taxon>
        <taxon>Eimeriorina</taxon>
        <taxon>Sarcocystidae</taxon>
        <taxon>Besnoitia</taxon>
    </lineage>
</organism>
<feature type="compositionally biased region" description="Basic and acidic residues" evidence="9">
    <location>
        <begin position="1242"/>
        <end position="1254"/>
    </location>
</feature>
<feature type="region of interest" description="Disordered" evidence="9">
    <location>
        <begin position="1242"/>
        <end position="1308"/>
    </location>
</feature>
<dbReference type="Pfam" id="PF00664">
    <property type="entry name" value="ABC_membrane"/>
    <property type="match status" value="2"/>
</dbReference>
<dbReference type="Gene3D" id="3.40.50.300">
    <property type="entry name" value="P-loop containing nucleotide triphosphate hydrolases"/>
    <property type="match status" value="2"/>
</dbReference>
<keyword evidence="8 10" id="KW-0472">Membrane</keyword>
<feature type="transmembrane region" description="Helical" evidence="10">
    <location>
        <begin position="196"/>
        <end position="217"/>
    </location>
</feature>
<dbReference type="FunFam" id="1.20.1560.10:FF:000010">
    <property type="entry name" value="Multidrug resistance-associated ABC transporter"/>
    <property type="match status" value="1"/>
</dbReference>
<dbReference type="VEuPathDB" id="ToxoDB:BESB_043430"/>
<gene>
    <name evidence="13" type="ORF">BESB_043430</name>
</gene>
<feature type="transmembrane region" description="Helical" evidence="10">
    <location>
        <begin position="238"/>
        <end position="263"/>
    </location>
</feature>
<accession>A0A2A9MIS2</accession>
<evidence type="ECO:0008006" key="15">
    <source>
        <dbReference type="Google" id="ProtNLM"/>
    </source>
</evidence>
<evidence type="ECO:0000259" key="11">
    <source>
        <dbReference type="PROSITE" id="PS50893"/>
    </source>
</evidence>
<evidence type="ECO:0000256" key="1">
    <source>
        <dbReference type="ARBA" id="ARBA00004128"/>
    </source>
</evidence>
<comment type="subcellular location">
    <subcellularLocation>
        <location evidence="1">Vacuole membrane</location>
        <topology evidence="1">Multi-pass membrane protein</topology>
    </subcellularLocation>
</comment>
<evidence type="ECO:0000259" key="12">
    <source>
        <dbReference type="PROSITE" id="PS50929"/>
    </source>
</evidence>
<feature type="compositionally biased region" description="Basic and acidic residues" evidence="9">
    <location>
        <begin position="446"/>
        <end position="457"/>
    </location>
</feature>